<dbReference type="Gene3D" id="3.40.720.10">
    <property type="entry name" value="Alkaline Phosphatase, subunit A"/>
    <property type="match status" value="1"/>
</dbReference>
<dbReference type="EMBL" id="AOLH01000015">
    <property type="protein sequence ID" value="ELZ74572.1"/>
    <property type="molecule type" value="Genomic_DNA"/>
</dbReference>
<sequence>MSDTNVLLVILDSVRAKNTSLHGHKHDTTPFLDEFASESVVYDQARSPGIHSISSHVSIFTGYEVAEHGVFGHTSTIDPSETIWAELSAKGYETGLFTPNIVVGEASNLADCFDVIEGGKRLFPEAMSPDEFVGNISIQEYVRKCIKDERPLQSFLNGVETYFKPSNAHSPKREAANVYVDDFLNWFTERDGPWAACLNLMDAHYPYLPKDEFDEWGGKQLQKIHKDLPKGPLTRTFLTGECPMWQLEALENLYDGGIRQMDHALRNLIGELRRSGALNNTLLVITSDHGEGFGEHSLLDPRTPIIDHSWGIEEIQTHVPLVVRYPDGPTGRRISNLATLSKFPEVVRSVQTGDACADSFCPSDGQVVVSTFRMADPEKLPDTVADKDRFRGPWRAVYQLRDGTVFKYADRGEDSVKLEVPNAQMAYKIKDSDGDYVSKVFNEMERYDIEKSRRDVSNATEQRLEDLGYV</sequence>
<dbReference type="PANTHER" id="PTHR43751:SF3">
    <property type="entry name" value="SULFATASE N-TERMINAL DOMAIN-CONTAINING PROTEIN"/>
    <property type="match status" value="1"/>
</dbReference>
<protein>
    <submittedName>
        <fullName evidence="3">Sulfatase</fullName>
    </submittedName>
</protein>
<name>M0GSS7_HALL2</name>
<dbReference type="InterPro" id="IPR017850">
    <property type="entry name" value="Alkaline_phosphatase_core_sf"/>
</dbReference>
<dbReference type="PATRIC" id="fig|1230452.3.peg.1809"/>
<feature type="domain" description="Sulfatase N-terminal" evidence="2">
    <location>
        <begin position="5"/>
        <end position="340"/>
    </location>
</feature>
<evidence type="ECO:0000313" key="4">
    <source>
        <dbReference type="Proteomes" id="UP000011535"/>
    </source>
</evidence>
<comment type="caution">
    <text evidence="3">The sequence shown here is derived from an EMBL/GenBank/DDBJ whole genome shotgun (WGS) entry which is preliminary data.</text>
</comment>
<evidence type="ECO:0000259" key="2">
    <source>
        <dbReference type="Pfam" id="PF00884"/>
    </source>
</evidence>
<evidence type="ECO:0000256" key="1">
    <source>
        <dbReference type="PIRSR" id="PIRSR600917-52"/>
    </source>
</evidence>
<dbReference type="Pfam" id="PF00884">
    <property type="entry name" value="Sulfatase"/>
    <property type="match status" value="1"/>
</dbReference>
<dbReference type="RefSeq" id="WP_004063276.1">
    <property type="nucleotide sequence ID" value="NZ_AOLH01000015.1"/>
</dbReference>
<dbReference type="AlphaFoldDB" id="M0GSS7"/>
<feature type="modified residue" description="3-oxoalanine (Ser)" evidence="1">
    <location>
        <position position="52"/>
    </location>
</feature>
<gene>
    <name evidence="3" type="ORF">C456_09393</name>
</gene>
<accession>M0GSS7</accession>
<dbReference type="PANTHER" id="PTHR43751">
    <property type="entry name" value="SULFATASE"/>
    <property type="match status" value="1"/>
</dbReference>
<comment type="PTM">
    <text evidence="1">The conversion to 3-oxoalanine (also known as C-formylglycine, FGly), of a serine or cysteine residue in prokaryotes and of a cysteine residue in eukaryotes, is critical for catalytic activity.</text>
</comment>
<dbReference type="SUPFAM" id="SSF53649">
    <property type="entry name" value="Alkaline phosphatase-like"/>
    <property type="match status" value="1"/>
</dbReference>
<proteinExistence type="predicted"/>
<dbReference type="Proteomes" id="UP000011535">
    <property type="component" value="Unassembled WGS sequence"/>
</dbReference>
<dbReference type="InterPro" id="IPR052701">
    <property type="entry name" value="GAG_Ulvan_Degrading_Sulfatases"/>
</dbReference>
<reference evidence="3 4" key="1">
    <citation type="journal article" date="2014" name="PLoS Genet.">
        <title>Phylogenetically driven sequencing of extremely halophilic archaea reveals strategies for static and dynamic osmo-response.</title>
        <authorList>
            <person name="Becker E.A."/>
            <person name="Seitzer P.M."/>
            <person name="Tritt A."/>
            <person name="Larsen D."/>
            <person name="Krusor M."/>
            <person name="Yao A.I."/>
            <person name="Wu D."/>
            <person name="Madern D."/>
            <person name="Eisen J.A."/>
            <person name="Darling A.E."/>
            <person name="Facciotti M.T."/>
        </authorList>
    </citation>
    <scope>NUCLEOTIDE SEQUENCE [LARGE SCALE GENOMIC DNA]</scope>
    <source>
        <strain evidence="4">DSM 14919 / CCM 7023 / CIP 107410 / JCM 9276 / NCIMB 13854 / Aa 2.2</strain>
    </source>
</reference>
<organism evidence="3 4">
    <name type="scientific">Haloferax lucentense (strain DSM 14919 / JCM 9276 / NCIMB 13854 / Aa 2.2)</name>
    <name type="common">Haloferax alicantei</name>
    <dbReference type="NCBI Taxonomy" id="1230452"/>
    <lineage>
        <taxon>Archaea</taxon>
        <taxon>Methanobacteriati</taxon>
        <taxon>Methanobacteriota</taxon>
        <taxon>Stenosarchaea group</taxon>
        <taxon>Halobacteria</taxon>
        <taxon>Halobacteriales</taxon>
        <taxon>Haloferacaceae</taxon>
        <taxon>Haloferax</taxon>
    </lineage>
</organism>
<dbReference type="InterPro" id="IPR000917">
    <property type="entry name" value="Sulfatase_N"/>
</dbReference>
<evidence type="ECO:0000313" key="3">
    <source>
        <dbReference type="EMBL" id="ELZ74572.1"/>
    </source>
</evidence>